<dbReference type="EMBL" id="BBVC01000040">
    <property type="protein sequence ID" value="GAO98299.1"/>
    <property type="molecule type" value="Genomic_DNA"/>
</dbReference>
<dbReference type="AlphaFoldDB" id="A0A0K8MEJ3"/>
<name>A0A0K8MEJ3_9PROT</name>
<dbReference type="InterPro" id="IPR007420">
    <property type="entry name" value="DUF465"/>
</dbReference>
<comment type="caution">
    <text evidence="2">The sequence shown here is derived from an EMBL/GenBank/DDBJ whole genome shotgun (WGS) entry which is preliminary data.</text>
</comment>
<organism evidence="2 3">
    <name type="scientific">Caedimonas varicaedens</name>
    <dbReference type="NCBI Taxonomy" id="1629334"/>
    <lineage>
        <taxon>Bacteria</taxon>
        <taxon>Pseudomonadati</taxon>
        <taxon>Pseudomonadota</taxon>
        <taxon>Alphaproteobacteria</taxon>
        <taxon>Holosporales</taxon>
        <taxon>Caedimonadaceae</taxon>
        <taxon>Caedimonas</taxon>
    </lineage>
</organism>
<evidence type="ECO:0000313" key="2">
    <source>
        <dbReference type="EMBL" id="GAO98299.1"/>
    </source>
</evidence>
<gene>
    <name evidence="2" type="ORF">Cva_00948</name>
</gene>
<sequence>MDDQEILHNQLERLNEEHRELDVMIEKMLGENIVNQIAVQRLKKRKLLLKDQMLKLKSRLLPDIIA</sequence>
<dbReference type="Proteomes" id="UP000036771">
    <property type="component" value="Unassembled WGS sequence"/>
</dbReference>
<dbReference type="STRING" id="1629334.Cva_00948"/>
<evidence type="ECO:0008006" key="4">
    <source>
        <dbReference type="Google" id="ProtNLM"/>
    </source>
</evidence>
<dbReference type="Pfam" id="PF04325">
    <property type="entry name" value="DUF465"/>
    <property type="match status" value="1"/>
</dbReference>
<reference evidence="2 3" key="1">
    <citation type="submission" date="2015-03" db="EMBL/GenBank/DDBJ databases">
        <title>Caedibacter varicaedens, whole genome shotgun sequence.</title>
        <authorList>
            <person name="Suzuki H."/>
            <person name="Dapper A.L."/>
            <person name="Gibson A.K."/>
            <person name="Jackson C."/>
            <person name="Lee H."/>
            <person name="Pejaver V.R."/>
            <person name="Doak T."/>
            <person name="Lynch M."/>
        </authorList>
    </citation>
    <scope>NUCLEOTIDE SEQUENCE [LARGE SCALE GENOMIC DNA]</scope>
</reference>
<dbReference type="InterPro" id="IPR038444">
    <property type="entry name" value="DUF465_sf"/>
</dbReference>
<protein>
    <recommendedName>
        <fullName evidence="4">DUF465 domain-containing protein</fullName>
    </recommendedName>
</protein>
<proteinExistence type="predicted"/>
<dbReference type="Gene3D" id="6.10.280.50">
    <property type="match status" value="1"/>
</dbReference>
<evidence type="ECO:0000313" key="3">
    <source>
        <dbReference type="Proteomes" id="UP000036771"/>
    </source>
</evidence>
<keyword evidence="3" id="KW-1185">Reference proteome</keyword>
<keyword evidence="1" id="KW-0175">Coiled coil</keyword>
<evidence type="ECO:0000256" key="1">
    <source>
        <dbReference type="SAM" id="Coils"/>
    </source>
</evidence>
<accession>A0A0K8MEJ3</accession>
<feature type="coiled-coil region" evidence="1">
    <location>
        <begin position="1"/>
        <end position="59"/>
    </location>
</feature>